<accession>A0ABQ6N4H4</accession>
<organism evidence="1 2">
    <name type="scientific">Tetraparma gracilis</name>
    <dbReference type="NCBI Taxonomy" id="2962635"/>
    <lineage>
        <taxon>Eukaryota</taxon>
        <taxon>Sar</taxon>
        <taxon>Stramenopiles</taxon>
        <taxon>Ochrophyta</taxon>
        <taxon>Bolidophyceae</taxon>
        <taxon>Parmales</taxon>
        <taxon>Triparmaceae</taxon>
        <taxon>Tetraparma</taxon>
    </lineage>
</organism>
<dbReference type="EMBL" id="BRYB01000890">
    <property type="protein sequence ID" value="GMI39758.1"/>
    <property type="molecule type" value="Genomic_DNA"/>
</dbReference>
<gene>
    <name evidence="1" type="ORF">TeGR_g652</name>
</gene>
<dbReference type="InterPro" id="IPR029055">
    <property type="entry name" value="Ntn_hydrolases_N"/>
</dbReference>
<dbReference type="SUPFAM" id="SSF56235">
    <property type="entry name" value="N-terminal nucleophile aminohydrolases (Ntn hydrolases)"/>
    <property type="match status" value="1"/>
</dbReference>
<evidence type="ECO:0000313" key="2">
    <source>
        <dbReference type="Proteomes" id="UP001165060"/>
    </source>
</evidence>
<protein>
    <submittedName>
        <fullName evidence="1">Uncharacterized protein</fullName>
    </submittedName>
</protein>
<name>A0ABQ6N4H4_9STRA</name>
<keyword evidence="2" id="KW-1185">Reference proteome</keyword>
<dbReference type="Gene3D" id="3.60.20.10">
    <property type="entry name" value="Glutamine Phosphoribosylpyrophosphate, subunit 1, domain 1"/>
    <property type="match status" value="1"/>
</dbReference>
<reference evidence="1 2" key="1">
    <citation type="journal article" date="2023" name="Commun. Biol.">
        <title>Genome analysis of Parmales, the sister group of diatoms, reveals the evolutionary specialization of diatoms from phago-mixotrophs to photoautotrophs.</title>
        <authorList>
            <person name="Ban H."/>
            <person name="Sato S."/>
            <person name="Yoshikawa S."/>
            <person name="Yamada K."/>
            <person name="Nakamura Y."/>
            <person name="Ichinomiya M."/>
            <person name="Sato N."/>
            <person name="Blanc-Mathieu R."/>
            <person name="Endo H."/>
            <person name="Kuwata A."/>
            <person name="Ogata H."/>
        </authorList>
    </citation>
    <scope>NUCLEOTIDE SEQUENCE [LARGE SCALE GENOMIC DNA]</scope>
</reference>
<proteinExistence type="predicted"/>
<comment type="caution">
    <text evidence="1">The sequence shown here is derived from an EMBL/GenBank/DDBJ whole genome shotgun (WGS) entry which is preliminary data.</text>
</comment>
<dbReference type="Proteomes" id="UP001165060">
    <property type="component" value="Unassembled WGS sequence"/>
</dbReference>
<sequence>MLFWEDINSKSFLEKRAAADMTLEDGIHTALLTLKEGFEGEVSSSNIEVGVLRDGKFSILSKDEVQDYLEESN</sequence>
<evidence type="ECO:0000313" key="1">
    <source>
        <dbReference type="EMBL" id="GMI39758.1"/>
    </source>
</evidence>